<dbReference type="InterPro" id="IPR036047">
    <property type="entry name" value="F-box-like_dom_sf"/>
</dbReference>
<keyword evidence="3" id="KW-1185">Reference proteome</keyword>
<feature type="domain" description="F-box" evidence="1">
    <location>
        <begin position="36"/>
        <end position="73"/>
    </location>
</feature>
<comment type="caution">
    <text evidence="2">The sequence shown here is derived from an EMBL/GenBank/DDBJ whole genome shotgun (WGS) entry which is preliminary data.</text>
</comment>
<dbReference type="PANTHER" id="PTHR34223">
    <property type="entry name" value="OS11G0201299 PROTEIN"/>
    <property type="match status" value="1"/>
</dbReference>
<dbReference type="PANTHER" id="PTHR34223:SF51">
    <property type="entry name" value="OS06G0556300 PROTEIN"/>
    <property type="match status" value="1"/>
</dbReference>
<dbReference type="EMBL" id="BCLP01035228">
    <property type="protein sequence ID" value="GAU10011.1"/>
    <property type="molecule type" value="Genomic_DNA"/>
</dbReference>
<proteinExistence type="predicted"/>
<accession>A0A1B5Z7C9</accession>
<dbReference type="Gene3D" id="1.20.1280.50">
    <property type="match status" value="1"/>
</dbReference>
<protein>
    <recommendedName>
        <fullName evidence="1">F-box domain-containing protein</fullName>
    </recommendedName>
</protein>
<dbReference type="AlphaFoldDB" id="A0A1B5Z7C9"/>
<sequence>MQSLENHGTIYSNSEVPVETMEIERHNYDEKEEDRLSDLPDCLLIHMLSFLNAKQAVQTCILSTRWNNLWKHLTTLLLFSSHFDNPDGFTEFATQILSLRDDSTALYTLAFATTKPPLNLLSWLRELTEIKSLTVTSTTLEVLSLYPNLLKVKLHCFRNLKSLRVKMKGISSGSYKTLIDGRFVQLSVKYRDEVDKFREAMFKEGSPAIPNGIVGFLLRNSPLAKVHIIK</sequence>
<organism evidence="2 3">
    <name type="scientific">Trifolium subterraneum</name>
    <name type="common">Subterranean clover</name>
    <dbReference type="NCBI Taxonomy" id="3900"/>
    <lineage>
        <taxon>Eukaryota</taxon>
        <taxon>Viridiplantae</taxon>
        <taxon>Streptophyta</taxon>
        <taxon>Embryophyta</taxon>
        <taxon>Tracheophyta</taxon>
        <taxon>Spermatophyta</taxon>
        <taxon>Magnoliopsida</taxon>
        <taxon>eudicotyledons</taxon>
        <taxon>Gunneridae</taxon>
        <taxon>Pentapetalae</taxon>
        <taxon>rosids</taxon>
        <taxon>fabids</taxon>
        <taxon>Fabales</taxon>
        <taxon>Fabaceae</taxon>
        <taxon>Papilionoideae</taxon>
        <taxon>50 kb inversion clade</taxon>
        <taxon>NPAAA clade</taxon>
        <taxon>Hologalegina</taxon>
        <taxon>IRL clade</taxon>
        <taxon>Trifolieae</taxon>
        <taxon>Trifolium</taxon>
    </lineage>
</organism>
<dbReference type="SUPFAM" id="SSF81383">
    <property type="entry name" value="F-box domain"/>
    <property type="match status" value="1"/>
</dbReference>
<dbReference type="InterPro" id="IPR053197">
    <property type="entry name" value="F-box_SCFL_complex_component"/>
</dbReference>
<dbReference type="InterPro" id="IPR001810">
    <property type="entry name" value="F-box_dom"/>
</dbReference>
<dbReference type="InterPro" id="IPR053781">
    <property type="entry name" value="F-box_AtFBL13-like"/>
</dbReference>
<evidence type="ECO:0000313" key="3">
    <source>
        <dbReference type="Proteomes" id="UP000242715"/>
    </source>
</evidence>
<dbReference type="Proteomes" id="UP000242715">
    <property type="component" value="Unassembled WGS sequence"/>
</dbReference>
<evidence type="ECO:0000313" key="2">
    <source>
        <dbReference type="EMBL" id="GAU10011.1"/>
    </source>
</evidence>
<reference evidence="3" key="1">
    <citation type="journal article" date="2017" name="Front. Plant Sci.">
        <title>Climate Clever Clovers: New Paradigm to Reduce the Environmental Footprint of Ruminants by Breeding Low Methanogenic Forages Utilizing Haplotype Variation.</title>
        <authorList>
            <person name="Kaur P."/>
            <person name="Appels R."/>
            <person name="Bayer P.E."/>
            <person name="Keeble-Gagnere G."/>
            <person name="Wang J."/>
            <person name="Hirakawa H."/>
            <person name="Shirasawa K."/>
            <person name="Vercoe P."/>
            <person name="Stefanova K."/>
            <person name="Durmic Z."/>
            <person name="Nichols P."/>
            <person name="Revell C."/>
            <person name="Isobe S.N."/>
            <person name="Edwards D."/>
            <person name="Erskine W."/>
        </authorList>
    </citation>
    <scope>NUCLEOTIDE SEQUENCE [LARGE SCALE GENOMIC DNA]</scope>
    <source>
        <strain evidence="3">cv. Daliak</strain>
    </source>
</reference>
<name>A0A1B5Z7C9_TRISU</name>
<evidence type="ECO:0000259" key="1">
    <source>
        <dbReference type="Pfam" id="PF00646"/>
    </source>
</evidence>
<dbReference type="CDD" id="cd22160">
    <property type="entry name" value="F-box_AtFBL13-like"/>
    <property type="match status" value="1"/>
</dbReference>
<gene>
    <name evidence="2" type="ORF">TSUD_120110</name>
</gene>
<dbReference type="Pfam" id="PF00646">
    <property type="entry name" value="F-box"/>
    <property type="match status" value="1"/>
</dbReference>
<dbReference type="OrthoDB" id="1435341at2759"/>